<dbReference type="Gene3D" id="3.40.50.1700">
    <property type="entry name" value="Glycoside hydrolase family 3 C-terminal domain"/>
    <property type="match status" value="1"/>
</dbReference>
<proteinExistence type="predicted"/>
<dbReference type="GO" id="GO:0008422">
    <property type="term" value="F:beta-glucosidase activity"/>
    <property type="evidence" value="ECO:0007669"/>
    <property type="project" value="UniProtKB-EC"/>
</dbReference>
<keyword evidence="3" id="KW-0326">Glycosidase</keyword>
<dbReference type="InterPro" id="IPR013783">
    <property type="entry name" value="Ig-like_fold"/>
</dbReference>
<dbReference type="PANTHER" id="PTHR30620">
    <property type="entry name" value="PERIPLASMIC BETA-GLUCOSIDASE-RELATED"/>
    <property type="match status" value="1"/>
</dbReference>
<sequence>MTFEARYLDAGLNTDTRADDLLARMTLDEKIAQIGGVWGRSIAEAGSVLEEVAVRVLHNGVGHITRNSMLLAPAELARNNNAIQRWLEHRTRLKIPAIMHEEGCGGLMIRGATTFPMPIGLASTFEPDLAKRIGGVIARQMQAVGAHQVLAPVLDVVRDHRWGRVEETFGEDPMLAGRMGVAYIRGAQETERGPRIACTAKHFIAYSGGQGGLNWAPADFGHRALRDTFLPPFTAAIREAGVGSVMNAYQEIDGVPCGASRELLTGLLRDELGFEGTVVSDYDTLSSLHCYHNSAVDAQEAAKQAIKAGIDIELPELDLYNDALRKALAEGEIEIADIDGAVRRILRQKFSLGLFENRYVDEGTVGLAFGCAEFVELSREVAGKSLILLKNDGPLLPLDRKIGKIALIGPAANSARLVQGAYHYPSFYEFQFGGMPDFEGDTSRTTPPRDMVFALPAAASDLAYDKASNIERPSWDEHLPPTVSIFEGLRSVAPAEVEISYLPGCSIRGDERSGLQQAVDLAREADVAILCLGGRSGLARDCTDGEFNDRVDLKLMGLQEEMLRSVVATGTPVVLVLLNGRPLDLSWAAENVGSIVEAWLPGEQGGQAIAELLYGLVNPSGRLPVSLARSVGQMPLYYNRKPSAGRSQVFGDYTDQQASPLFPFGHGLSYSEFEFSNIEVKSESYAVGDDIQLWVDVRNVSSRDGDAIVQLYVTDPVGSVTRPVLELKAFSRVPVPARECRRVAFTLPAESFAFHGIDGALAVEPGALKLKIGESSEDIHEEVEVQLSGERRILAEYSAPAFTVEIEPVD</sequence>
<dbReference type="STRING" id="692370.A6F68_00095"/>
<protein>
    <submittedName>
        <fullName evidence="3">Periplasmic beta-glucosidase</fullName>
        <ecNumber evidence="3">3.2.1.21</ecNumber>
    </submittedName>
</protein>
<dbReference type="Pfam" id="PF01915">
    <property type="entry name" value="Glyco_hydro_3_C"/>
    <property type="match status" value="1"/>
</dbReference>
<dbReference type="InterPro" id="IPR002772">
    <property type="entry name" value="Glyco_hydro_3_C"/>
</dbReference>
<organism evidence="3 4">
    <name type="scientific">Tsuneonella dongtanensis</name>
    <dbReference type="NCBI Taxonomy" id="692370"/>
    <lineage>
        <taxon>Bacteria</taxon>
        <taxon>Pseudomonadati</taxon>
        <taxon>Pseudomonadota</taxon>
        <taxon>Alphaproteobacteria</taxon>
        <taxon>Sphingomonadales</taxon>
        <taxon>Erythrobacteraceae</taxon>
        <taxon>Tsuneonella</taxon>
    </lineage>
</organism>
<dbReference type="EMBL" id="CP016591">
    <property type="protein sequence ID" value="ANY18631.1"/>
    <property type="molecule type" value="Genomic_DNA"/>
</dbReference>
<dbReference type="InterPro" id="IPR017853">
    <property type="entry name" value="GH"/>
</dbReference>
<evidence type="ECO:0000313" key="4">
    <source>
        <dbReference type="Proteomes" id="UP000092932"/>
    </source>
</evidence>
<dbReference type="EC" id="3.2.1.21" evidence="3"/>
<reference evidence="3 4" key="1">
    <citation type="submission" date="2016-07" db="EMBL/GenBank/DDBJ databases">
        <title>Complete genome sequence of Altererythrobacter dongtanensis KCTC 22672, a type strain with esterase isolated from tidal flat.</title>
        <authorList>
            <person name="Cheng H."/>
            <person name="Wu Y.-H."/>
            <person name="Zhou P."/>
            <person name="Huo Y.-Y."/>
            <person name="Wang C.-S."/>
            <person name="Xu X.-W."/>
        </authorList>
    </citation>
    <scope>NUCLEOTIDE SEQUENCE [LARGE SCALE GENOMIC DNA]</scope>
    <source>
        <strain evidence="3 4">KCTC 22672</strain>
    </source>
</reference>
<dbReference type="Pfam" id="PF14310">
    <property type="entry name" value="Fn3-like"/>
    <property type="match status" value="1"/>
</dbReference>
<dbReference type="InterPro" id="IPR036962">
    <property type="entry name" value="Glyco_hydro_3_N_sf"/>
</dbReference>
<dbReference type="Gene3D" id="2.60.40.10">
    <property type="entry name" value="Immunoglobulins"/>
    <property type="match status" value="1"/>
</dbReference>
<keyword evidence="1 3" id="KW-0378">Hydrolase</keyword>
<dbReference type="GO" id="GO:0009251">
    <property type="term" value="P:glucan catabolic process"/>
    <property type="evidence" value="ECO:0007669"/>
    <property type="project" value="TreeGrafter"/>
</dbReference>
<dbReference type="InterPro" id="IPR026891">
    <property type="entry name" value="Fn3-like"/>
</dbReference>
<dbReference type="SUPFAM" id="SSF52279">
    <property type="entry name" value="Beta-D-glucan exohydrolase, C-terminal domain"/>
    <property type="match status" value="1"/>
</dbReference>
<dbReference type="PRINTS" id="PR00133">
    <property type="entry name" value="GLHYDRLASE3"/>
</dbReference>
<dbReference type="InterPro" id="IPR036881">
    <property type="entry name" value="Glyco_hydro_3_C_sf"/>
</dbReference>
<dbReference type="SMART" id="SM01217">
    <property type="entry name" value="Fn3_like"/>
    <property type="match status" value="1"/>
</dbReference>
<keyword evidence="4" id="KW-1185">Reference proteome</keyword>
<dbReference type="InterPro" id="IPR051915">
    <property type="entry name" value="Cellulose_Degrad_GH3"/>
</dbReference>
<dbReference type="Gene3D" id="3.20.20.300">
    <property type="entry name" value="Glycoside hydrolase, family 3, N-terminal domain"/>
    <property type="match status" value="1"/>
</dbReference>
<evidence type="ECO:0000256" key="1">
    <source>
        <dbReference type="ARBA" id="ARBA00022801"/>
    </source>
</evidence>
<dbReference type="PATRIC" id="fig|692370.5.peg.100"/>
<evidence type="ECO:0000313" key="3">
    <source>
        <dbReference type="EMBL" id="ANY18631.1"/>
    </source>
</evidence>
<accession>A0A1B2A943</accession>
<dbReference type="PANTHER" id="PTHR30620:SF123">
    <property type="entry name" value="BETA-XYLOSIDASE"/>
    <property type="match status" value="1"/>
</dbReference>
<dbReference type="Proteomes" id="UP000092932">
    <property type="component" value="Chromosome"/>
</dbReference>
<dbReference type="Pfam" id="PF00933">
    <property type="entry name" value="Glyco_hydro_3"/>
    <property type="match status" value="1"/>
</dbReference>
<dbReference type="InterPro" id="IPR001764">
    <property type="entry name" value="Glyco_hydro_3_N"/>
</dbReference>
<gene>
    <name evidence="3" type="primary">bglX_1</name>
    <name evidence="3" type="ORF">A6F68_00095</name>
</gene>
<dbReference type="AlphaFoldDB" id="A0A1B2A943"/>
<dbReference type="KEGG" id="ado:A6F68_00095"/>
<name>A0A1B2A943_9SPHN</name>
<dbReference type="OrthoDB" id="9781691at2"/>
<dbReference type="SUPFAM" id="SSF51445">
    <property type="entry name" value="(Trans)glycosidases"/>
    <property type="match status" value="1"/>
</dbReference>
<dbReference type="RefSeq" id="WP_067674811.1">
    <property type="nucleotide sequence ID" value="NZ_CP016591.1"/>
</dbReference>
<evidence type="ECO:0000259" key="2">
    <source>
        <dbReference type="SMART" id="SM01217"/>
    </source>
</evidence>
<feature type="domain" description="Fibronectin type III-like" evidence="2">
    <location>
        <begin position="707"/>
        <end position="776"/>
    </location>
</feature>